<feature type="transmembrane region" description="Helical" evidence="1">
    <location>
        <begin position="120"/>
        <end position="140"/>
    </location>
</feature>
<evidence type="ECO:0000313" key="3">
    <source>
        <dbReference type="Proteomes" id="UP000033115"/>
    </source>
</evidence>
<evidence type="ECO:0000256" key="1">
    <source>
        <dbReference type="SAM" id="Phobius"/>
    </source>
</evidence>
<name>A0A0E3K2A6_CLOSL</name>
<dbReference type="HOGENOM" id="CLU_144078_0_0_9"/>
<dbReference type="InterPro" id="IPR048147">
    <property type="entry name" value="CBO0543-like"/>
</dbReference>
<reference evidence="2 3" key="1">
    <citation type="journal article" date="2015" name="J. Biotechnol.">
        <title>Complete genome sequence of a malodorant-producing acetogen, Clostridium scatologenes ATCC 25775(T).</title>
        <authorList>
            <person name="Zhu Z."/>
            <person name="Guo T."/>
            <person name="Zheng H."/>
            <person name="Song T."/>
            <person name="Ouyang P."/>
            <person name="Xie J."/>
        </authorList>
    </citation>
    <scope>NUCLEOTIDE SEQUENCE [LARGE SCALE GENOMIC DNA]</scope>
    <source>
        <strain evidence="2 3">ATCC 25775</strain>
    </source>
</reference>
<dbReference type="NCBIfam" id="NF041644">
    <property type="entry name" value="CBO0543_fam"/>
    <property type="match status" value="1"/>
</dbReference>
<keyword evidence="1" id="KW-0472">Membrane</keyword>
<evidence type="ECO:0000313" key="2">
    <source>
        <dbReference type="EMBL" id="AKA70633.1"/>
    </source>
</evidence>
<gene>
    <name evidence="2" type="ORF">CSCA_3508</name>
</gene>
<dbReference type="AlphaFoldDB" id="A0A0E3K2A6"/>
<keyword evidence="1" id="KW-0812">Transmembrane</keyword>
<proteinExistence type="predicted"/>
<feature type="transmembrane region" description="Helical" evidence="1">
    <location>
        <begin position="62"/>
        <end position="84"/>
    </location>
</feature>
<dbReference type="EMBL" id="CP009933">
    <property type="protein sequence ID" value="AKA70633.1"/>
    <property type="molecule type" value="Genomic_DNA"/>
</dbReference>
<feature type="transmembrane region" description="Helical" evidence="1">
    <location>
        <begin position="28"/>
        <end position="50"/>
    </location>
</feature>
<keyword evidence="3" id="KW-1185">Reference proteome</keyword>
<accession>A0A0E3K2A6</accession>
<dbReference type="Proteomes" id="UP000033115">
    <property type="component" value="Chromosome"/>
</dbReference>
<dbReference type="RefSeq" id="WP_029160750.1">
    <property type="nucleotide sequence ID" value="NZ_CP009933.1"/>
</dbReference>
<keyword evidence="1" id="KW-1133">Transmembrane helix</keyword>
<dbReference type="STRING" id="1548.CSCA_3508"/>
<organism evidence="2 3">
    <name type="scientific">Clostridium scatologenes</name>
    <dbReference type="NCBI Taxonomy" id="1548"/>
    <lineage>
        <taxon>Bacteria</taxon>
        <taxon>Bacillati</taxon>
        <taxon>Bacillota</taxon>
        <taxon>Clostridia</taxon>
        <taxon>Eubacteriales</taxon>
        <taxon>Clostridiaceae</taxon>
        <taxon>Clostridium</taxon>
    </lineage>
</organism>
<protein>
    <submittedName>
        <fullName evidence="2">Uncharacterized protein</fullName>
    </submittedName>
</protein>
<feature type="transmembrane region" description="Helical" evidence="1">
    <location>
        <begin position="91"/>
        <end position="114"/>
    </location>
</feature>
<dbReference type="KEGG" id="csq:CSCA_3508"/>
<feature type="transmembrane region" description="Helical" evidence="1">
    <location>
        <begin position="6"/>
        <end position="21"/>
    </location>
</feature>
<sequence length="149" mass="17645">MVLNIILGFIVPWIFGVALYLKDKKILLTIAPFSSILAYMVNELCFHLNFWRLIPVYIEDDYTSISVNLGLYPILGCYLIYYISRKYINSYLVIFIFTLATTVVEYLAFLFKLVTYGNGWNIGFTFISYLIPYLLIYWYYLKLKIIKIF</sequence>